<keyword evidence="1" id="KW-1133">Transmembrane helix</keyword>
<reference evidence="4 5" key="1">
    <citation type="submission" date="2017-04" db="EMBL/GenBank/DDBJ databases">
        <authorList>
            <person name="Afonso C.L."/>
            <person name="Miller P.J."/>
            <person name="Scott M.A."/>
            <person name="Spackman E."/>
            <person name="Goraichik I."/>
            <person name="Dimitrov K.M."/>
            <person name="Suarez D.L."/>
            <person name="Swayne D.E."/>
        </authorList>
    </citation>
    <scope>NUCLEOTIDE SEQUENCE [LARGE SCALE GENOMIC DNA]</scope>
    <source>
        <strain evidence="4 5">ToBE</strain>
    </source>
</reference>
<dbReference type="GO" id="GO:0016787">
    <property type="term" value="F:hydrolase activity"/>
    <property type="evidence" value="ECO:0007669"/>
    <property type="project" value="UniProtKB-KW"/>
</dbReference>
<evidence type="ECO:0000259" key="3">
    <source>
        <dbReference type="PROSITE" id="PS51832"/>
    </source>
</evidence>
<dbReference type="AlphaFoldDB" id="A0A1W1V8Y6"/>
<dbReference type="PROSITE" id="PS51832">
    <property type="entry name" value="HD_GYP"/>
    <property type="match status" value="1"/>
</dbReference>
<keyword evidence="1" id="KW-0812">Transmembrane</keyword>
<evidence type="ECO:0000313" key="5">
    <source>
        <dbReference type="Proteomes" id="UP000192569"/>
    </source>
</evidence>
<feature type="transmembrane region" description="Helical" evidence="1">
    <location>
        <begin position="28"/>
        <end position="47"/>
    </location>
</feature>
<dbReference type="SUPFAM" id="SSF109604">
    <property type="entry name" value="HD-domain/PDEase-like"/>
    <property type="match status" value="1"/>
</dbReference>
<accession>A0A1W1V8Y6</accession>
<keyword evidence="5" id="KW-1185">Reference proteome</keyword>
<dbReference type="SMART" id="SM00471">
    <property type="entry name" value="HDc"/>
    <property type="match status" value="1"/>
</dbReference>
<feature type="domain" description="HD-GYP" evidence="3">
    <location>
        <begin position="133"/>
        <end position="322"/>
    </location>
</feature>
<proteinExistence type="predicted"/>
<feature type="domain" description="HD" evidence="2">
    <location>
        <begin position="155"/>
        <end position="278"/>
    </location>
</feature>
<sequence>MQVDLYGQGQQGGSRIYRLVFPSPLARILFRSLALILLTSITLANRYSRSLSFQILLDFFYLIPITIASLDSLNTGLIFACLSGVLRLILNPVLFVSLKATDYVDFLVVTSFYLLDPLGIELLRRLAWQRRMLEQNLKVTTEALLEALQLRDHYTGQHSREVALYSRLIGEALGLTRVEQEELYLAGLLHDLGKIGIDDACLNKPGPLTPEEWAIIHQHPRLAYQIVKKVVGEGSRVARAVLYHHERYDGRGYPEGLKGKAIPLEARILAVADCFDAMTTDRVYRRALTREQAIEELKRCAGTQFDPEIVDVFCRILEGKRN</sequence>
<keyword evidence="1" id="KW-0472">Membrane</keyword>
<dbReference type="Proteomes" id="UP000192569">
    <property type="component" value="Chromosome I"/>
</dbReference>
<dbReference type="PANTHER" id="PTHR43155">
    <property type="entry name" value="CYCLIC DI-GMP PHOSPHODIESTERASE PA4108-RELATED"/>
    <property type="match status" value="1"/>
</dbReference>
<evidence type="ECO:0000313" key="4">
    <source>
        <dbReference type="EMBL" id="SMB89670.1"/>
    </source>
</evidence>
<dbReference type="CDD" id="cd00077">
    <property type="entry name" value="HDc"/>
    <property type="match status" value="1"/>
</dbReference>
<dbReference type="RefSeq" id="WP_231967866.1">
    <property type="nucleotide sequence ID" value="NZ_LT838272.1"/>
</dbReference>
<dbReference type="InterPro" id="IPR006674">
    <property type="entry name" value="HD_domain"/>
</dbReference>
<dbReference type="InterPro" id="IPR037522">
    <property type="entry name" value="HD_GYP_dom"/>
</dbReference>
<dbReference type="PANTHER" id="PTHR43155:SF2">
    <property type="entry name" value="CYCLIC DI-GMP PHOSPHODIESTERASE PA4108"/>
    <property type="match status" value="1"/>
</dbReference>
<protein>
    <submittedName>
        <fullName evidence="4">Metal dependent phosphohydrolase</fullName>
    </submittedName>
</protein>
<dbReference type="PROSITE" id="PS51831">
    <property type="entry name" value="HD"/>
    <property type="match status" value="1"/>
</dbReference>
<gene>
    <name evidence="4" type="ORF">SAMN00808754_0199</name>
</gene>
<organism evidence="4 5">
    <name type="scientific">Thermanaeromonas toyohensis ToBE</name>
    <dbReference type="NCBI Taxonomy" id="698762"/>
    <lineage>
        <taxon>Bacteria</taxon>
        <taxon>Bacillati</taxon>
        <taxon>Bacillota</taxon>
        <taxon>Clostridia</taxon>
        <taxon>Neomoorellales</taxon>
        <taxon>Neomoorellaceae</taxon>
        <taxon>Thermanaeromonas</taxon>
    </lineage>
</organism>
<evidence type="ECO:0000259" key="2">
    <source>
        <dbReference type="PROSITE" id="PS51831"/>
    </source>
</evidence>
<feature type="transmembrane region" description="Helical" evidence="1">
    <location>
        <begin position="106"/>
        <end position="123"/>
    </location>
</feature>
<evidence type="ECO:0000256" key="1">
    <source>
        <dbReference type="SAM" id="Phobius"/>
    </source>
</evidence>
<dbReference type="Gene3D" id="1.10.3210.10">
    <property type="entry name" value="Hypothetical protein af1432"/>
    <property type="match status" value="1"/>
</dbReference>
<name>A0A1W1V8Y6_9FIRM</name>
<dbReference type="Pfam" id="PF13487">
    <property type="entry name" value="HD_5"/>
    <property type="match status" value="1"/>
</dbReference>
<dbReference type="STRING" id="698762.SAMN00808754_0199"/>
<dbReference type="InterPro" id="IPR003607">
    <property type="entry name" value="HD/PDEase_dom"/>
</dbReference>
<keyword evidence="4" id="KW-0378">Hydrolase</keyword>
<feature type="transmembrane region" description="Helical" evidence="1">
    <location>
        <begin position="59"/>
        <end position="86"/>
    </location>
</feature>
<dbReference type="EMBL" id="LT838272">
    <property type="protein sequence ID" value="SMB89670.1"/>
    <property type="molecule type" value="Genomic_DNA"/>
</dbReference>